<dbReference type="Gene3D" id="3.40.1190.10">
    <property type="entry name" value="Mur-like, catalytic domain"/>
    <property type="match status" value="1"/>
</dbReference>
<dbReference type="GO" id="GO:0051301">
    <property type="term" value="P:cell division"/>
    <property type="evidence" value="ECO:0007669"/>
    <property type="project" value="UniProtKB-KW"/>
</dbReference>
<evidence type="ECO:0000256" key="8">
    <source>
        <dbReference type="ARBA" id="ARBA00022840"/>
    </source>
</evidence>
<evidence type="ECO:0000259" key="18">
    <source>
        <dbReference type="Pfam" id="PF08245"/>
    </source>
</evidence>
<keyword evidence="9 14" id="KW-0133">Cell shape</keyword>
<dbReference type="EC" id="6.3.2.8" evidence="3 14"/>
<evidence type="ECO:0000256" key="4">
    <source>
        <dbReference type="ARBA" id="ARBA00022490"/>
    </source>
</evidence>
<accession>A0A6G9YD02</accession>
<comment type="subcellular location">
    <subcellularLocation>
        <location evidence="1 14">Cytoplasm</location>
    </subcellularLocation>
</comment>
<comment type="similarity">
    <text evidence="14">Belongs to the MurCDEF family.</text>
</comment>
<dbReference type="InterPro" id="IPR004101">
    <property type="entry name" value="Mur_ligase_C"/>
</dbReference>
<dbReference type="UniPathway" id="UPA00219"/>
<dbReference type="Pfam" id="PF08245">
    <property type="entry name" value="Mur_ligase_M"/>
    <property type="match status" value="1"/>
</dbReference>
<dbReference type="InterPro" id="IPR013221">
    <property type="entry name" value="Mur_ligase_cen"/>
</dbReference>
<keyword evidence="20" id="KW-1185">Reference proteome</keyword>
<comment type="function">
    <text evidence="14">Cell wall formation.</text>
</comment>
<evidence type="ECO:0000256" key="13">
    <source>
        <dbReference type="ARBA" id="ARBA00047833"/>
    </source>
</evidence>
<evidence type="ECO:0000256" key="10">
    <source>
        <dbReference type="ARBA" id="ARBA00022984"/>
    </source>
</evidence>
<dbReference type="SUPFAM" id="SSF53623">
    <property type="entry name" value="MurD-like peptide ligases, catalytic domain"/>
    <property type="match status" value="1"/>
</dbReference>
<keyword evidence="7 14" id="KW-0547">Nucleotide-binding</keyword>
<dbReference type="GO" id="GO:0009252">
    <property type="term" value="P:peptidoglycan biosynthetic process"/>
    <property type="evidence" value="ECO:0007669"/>
    <property type="project" value="UniProtKB-UniRule"/>
</dbReference>
<evidence type="ECO:0000256" key="5">
    <source>
        <dbReference type="ARBA" id="ARBA00022598"/>
    </source>
</evidence>
<dbReference type="AlphaFoldDB" id="A0A6G9YD02"/>
<gene>
    <name evidence="14" type="primary">murC</name>
    <name evidence="19" type="ORF">F5544_15320</name>
</gene>
<dbReference type="PANTHER" id="PTHR43445">
    <property type="entry name" value="UDP-N-ACETYLMURAMATE--L-ALANINE LIGASE-RELATED"/>
    <property type="match status" value="1"/>
</dbReference>
<evidence type="ECO:0000256" key="2">
    <source>
        <dbReference type="ARBA" id="ARBA00004752"/>
    </source>
</evidence>
<sequence length="519" mass="53815">MSAGFDNAGPDSDGAARDKRSELPPALRRVHMVGIGGAGMSGIARILLSRGGAVSGSDAKESRGVLALRARGAQVRIGHDASALDLLPGGPTAVVTTYAAIPKTNPELVEANRRDIPVLLRPAVLASLMQGHRTLLVSGTHGKTSTTSMLIVALQHCGSDPSFAVGGELNEAGTNAHHGTGDIFVAEADESDGSLLQYDPDVAVVTNIESDHLDFFGSAEAYTQVFDDFADRLGPGGLLVVCLDDPGSRALAERVGPRLAAKGVRVLGYGSGELADAPVPVGVRLHSWEPRDVGGVAQFQLSDEPGPRSLRLSVPGRHMALNALAALLAARASGADVDEIVQGLEGFGGVHRRFQFTGRENGVRVFDDYAHHPTEVRAVLSAAAELVQQEARDGARSRQGRVIVVFQPHLYSRTATFAADFGAALSLADEVVVLDVYGAREEPLPGVNGALVAQAVTKPVHYQPDMSRVGRQVAALALPGDVVITMGAGDVTMLGSQILDGLRARPRGANSGPGGGGGA</sequence>
<evidence type="ECO:0000256" key="15">
    <source>
        <dbReference type="SAM" id="MobiDB-lite"/>
    </source>
</evidence>
<name>A0A6G9YD02_9NOCA</name>
<evidence type="ECO:0000256" key="7">
    <source>
        <dbReference type="ARBA" id="ARBA00022741"/>
    </source>
</evidence>
<reference evidence="19 20" key="1">
    <citation type="journal article" date="2019" name="ACS Chem. Biol.">
        <title>Identification and Mobilization of a Cryptic Antibiotic Biosynthesis Gene Locus from a Human-Pathogenic Nocardia Isolate.</title>
        <authorList>
            <person name="Herisse M."/>
            <person name="Ishida K."/>
            <person name="Porter J.L."/>
            <person name="Howden B."/>
            <person name="Hertweck C."/>
            <person name="Stinear T.P."/>
            <person name="Pidot S.J."/>
        </authorList>
    </citation>
    <scope>NUCLEOTIDE SEQUENCE [LARGE SCALE GENOMIC DNA]</scope>
    <source>
        <strain evidence="19 20">AUSMDU00012717</strain>
    </source>
</reference>
<evidence type="ECO:0000256" key="11">
    <source>
        <dbReference type="ARBA" id="ARBA00023306"/>
    </source>
</evidence>
<feature type="domain" description="Mur ligase N-terminal catalytic" evidence="16">
    <location>
        <begin position="30"/>
        <end position="132"/>
    </location>
</feature>
<dbReference type="Gene3D" id="3.40.50.720">
    <property type="entry name" value="NAD(P)-binding Rossmann-like Domain"/>
    <property type="match status" value="1"/>
</dbReference>
<dbReference type="InterPro" id="IPR000713">
    <property type="entry name" value="Mur_ligase_N"/>
</dbReference>
<evidence type="ECO:0000256" key="12">
    <source>
        <dbReference type="ARBA" id="ARBA00023316"/>
    </source>
</evidence>
<evidence type="ECO:0000256" key="9">
    <source>
        <dbReference type="ARBA" id="ARBA00022960"/>
    </source>
</evidence>
<dbReference type="InterPro" id="IPR036565">
    <property type="entry name" value="Mur-like_cat_sf"/>
</dbReference>
<keyword evidence="12 14" id="KW-0961">Cell wall biogenesis/degradation</keyword>
<dbReference type="HAMAP" id="MF_00046">
    <property type="entry name" value="MurC"/>
    <property type="match status" value="1"/>
</dbReference>
<dbReference type="PANTHER" id="PTHR43445:SF3">
    <property type="entry name" value="UDP-N-ACETYLMURAMATE--L-ALANINE LIGASE"/>
    <property type="match status" value="1"/>
</dbReference>
<dbReference type="Gene3D" id="3.90.190.20">
    <property type="entry name" value="Mur ligase, C-terminal domain"/>
    <property type="match status" value="1"/>
</dbReference>
<comment type="pathway">
    <text evidence="2 14">Cell wall biogenesis; peptidoglycan biosynthesis.</text>
</comment>
<dbReference type="SUPFAM" id="SSF51984">
    <property type="entry name" value="MurCD N-terminal domain"/>
    <property type="match status" value="1"/>
</dbReference>
<dbReference type="InterPro" id="IPR036615">
    <property type="entry name" value="Mur_ligase_C_dom_sf"/>
</dbReference>
<dbReference type="InterPro" id="IPR005758">
    <property type="entry name" value="UDP-N-AcMur_Ala_ligase_MurC"/>
</dbReference>
<evidence type="ECO:0000259" key="17">
    <source>
        <dbReference type="Pfam" id="PF02875"/>
    </source>
</evidence>
<dbReference type="SUPFAM" id="SSF53244">
    <property type="entry name" value="MurD-like peptide ligases, peptide-binding domain"/>
    <property type="match status" value="1"/>
</dbReference>
<protein>
    <recommendedName>
        <fullName evidence="3 14">UDP-N-acetylmuramate--L-alanine ligase</fullName>
        <ecNumber evidence="3 14">6.3.2.8</ecNumber>
    </recommendedName>
    <alternativeName>
        <fullName evidence="14">UDP-N-acetylmuramoyl-L-alanine synthetase</fullName>
    </alternativeName>
</protein>
<dbReference type="GO" id="GO:0008360">
    <property type="term" value="P:regulation of cell shape"/>
    <property type="evidence" value="ECO:0007669"/>
    <property type="project" value="UniProtKB-KW"/>
</dbReference>
<feature type="domain" description="Mur ligase C-terminal" evidence="17">
    <location>
        <begin position="352"/>
        <end position="489"/>
    </location>
</feature>
<feature type="binding site" evidence="14">
    <location>
        <begin position="139"/>
        <end position="145"/>
    </location>
    <ligand>
        <name>ATP</name>
        <dbReference type="ChEBI" id="CHEBI:30616"/>
    </ligand>
</feature>
<evidence type="ECO:0000256" key="1">
    <source>
        <dbReference type="ARBA" id="ARBA00004496"/>
    </source>
</evidence>
<keyword evidence="6 14" id="KW-0132">Cell division</keyword>
<dbReference type="GO" id="GO:0071555">
    <property type="term" value="P:cell wall organization"/>
    <property type="evidence" value="ECO:0007669"/>
    <property type="project" value="UniProtKB-KW"/>
</dbReference>
<dbReference type="GO" id="GO:0005737">
    <property type="term" value="C:cytoplasm"/>
    <property type="evidence" value="ECO:0007669"/>
    <property type="project" value="UniProtKB-SubCell"/>
</dbReference>
<dbReference type="InterPro" id="IPR050061">
    <property type="entry name" value="MurCDEF_pg_biosynth"/>
</dbReference>
<evidence type="ECO:0000259" key="16">
    <source>
        <dbReference type="Pfam" id="PF01225"/>
    </source>
</evidence>
<evidence type="ECO:0000313" key="19">
    <source>
        <dbReference type="EMBL" id="QIS10947.1"/>
    </source>
</evidence>
<dbReference type="Pfam" id="PF02875">
    <property type="entry name" value="Mur_ligase_C"/>
    <property type="match status" value="1"/>
</dbReference>
<feature type="region of interest" description="Disordered" evidence="15">
    <location>
        <begin position="1"/>
        <end position="23"/>
    </location>
</feature>
<dbReference type="GO" id="GO:0005524">
    <property type="term" value="F:ATP binding"/>
    <property type="evidence" value="ECO:0007669"/>
    <property type="project" value="UniProtKB-UniRule"/>
</dbReference>
<proteinExistence type="inferred from homology"/>
<evidence type="ECO:0000256" key="3">
    <source>
        <dbReference type="ARBA" id="ARBA00012211"/>
    </source>
</evidence>
<evidence type="ECO:0000313" key="20">
    <source>
        <dbReference type="Proteomes" id="UP000503540"/>
    </source>
</evidence>
<organism evidence="19 20">
    <name type="scientific">Nocardia arthritidis</name>
    <dbReference type="NCBI Taxonomy" id="228602"/>
    <lineage>
        <taxon>Bacteria</taxon>
        <taxon>Bacillati</taxon>
        <taxon>Actinomycetota</taxon>
        <taxon>Actinomycetes</taxon>
        <taxon>Mycobacteriales</taxon>
        <taxon>Nocardiaceae</taxon>
        <taxon>Nocardia</taxon>
    </lineage>
</organism>
<dbReference type="KEGG" id="nah:F5544_15320"/>
<dbReference type="GO" id="GO:0008763">
    <property type="term" value="F:UDP-N-acetylmuramate-L-alanine ligase activity"/>
    <property type="evidence" value="ECO:0007669"/>
    <property type="project" value="UniProtKB-UniRule"/>
</dbReference>
<feature type="domain" description="Mur ligase central" evidence="18">
    <location>
        <begin position="137"/>
        <end position="330"/>
    </location>
</feature>
<keyword evidence="8 14" id="KW-0067">ATP-binding</keyword>
<keyword evidence="5 14" id="KW-0436">Ligase</keyword>
<dbReference type="Pfam" id="PF01225">
    <property type="entry name" value="Mur_ligase"/>
    <property type="match status" value="1"/>
</dbReference>
<dbReference type="EMBL" id="CP046172">
    <property type="protein sequence ID" value="QIS10947.1"/>
    <property type="molecule type" value="Genomic_DNA"/>
</dbReference>
<keyword evidence="10 14" id="KW-0573">Peptidoglycan synthesis</keyword>
<evidence type="ECO:0000256" key="6">
    <source>
        <dbReference type="ARBA" id="ARBA00022618"/>
    </source>
</evidence>
<dbReference type="NCBIfam" id="TIGR01082">
    <property type="entry name" value="murC"/>
    <property type="match status" value="1"/>
</dbReference>
<keyword evidence="4 14" id="KW-0963">Cytoplasm</keyword>
<dbReference type="Proteomes" id="UP000503540">
    <property type="component" value="Chromosome"/>
</dbReference>
<comment type="catalytic activity">
    <reaction evidence="13 14">
        <text>UDP-N-acetyl-alpha-D-muramate + L-alanine + ATP = UDP-N-acetyl-alpha-D-muramoyl-L-alanine + ADP + phosphate + H(+)</text>
        <dbReference type="Rhea" id="RHEA:23372"/>
        <dbReference type="ChEBI" id="CHEBI:15378"/>
        <dbReference type="ChEBI" id="CHEBI:30616"/>
        <dbReference type="ChEBI" id="CHEBI:43474"/>
        <dbReference type="ChEBI" id="CHEBI:57972"/>
        <dbReference type="ChEBI" id="CHEBI:70757"/>
        <dbReference type="ChEBI" id="CHEBI:83898"/>
        <dbReference type="ChEBI" id="CHEBI:456216"/>
        <dbReference type="EC" id="6.3.2.8"/>
    </reaction>
</comment>
<evidence type="ECO:0000256" key="14">
    <source>
        <dbReference type="HAMAP-Rule" id="MF_00046"/>
    </source>
</evidence>
<keyword evidence="11 14" id="KW-0131">Cell cycle</keyword>